<dbReference type="PANTHER" id="PTHR48069">
    <property type="entry name" value="DIHYDROFOLATE REDUCTASE"/>
    <property type="match status" value="1"/>
</dbReference>
<dbReference type="PIRSF" id="PIRSF000194">
    <property type="entry name" value="DHFR"/>
    <property type="match status" value="1"/>
</dbReference>
<evidence type="ECO:0000259" key="10">
    <source>
        <dbReference type="PROSITE" id="PS51330"/>
    </source>
</evidence>
<sequence length="162" mass="19025">MTITMIWAQASNGVIGKDNDLPWRLPRDMAYFKQQTQHKTVVMGRKTWESFGRKPLPNRRNIIITRSQEFTATDAEVVYSVEEAIQLAGQDNELMVIGGSTIYEQFLQYADRLLMTKIDHDFAGDTYFPEVDWSQWQQASITEGIRDEKNDYDYRFEEYLHI</sequence>
<organism evidence="11 12">
    <name type="scientific">Paenibacillus nuruki</name>
    <dbReference type="NCBI Taxonomy" id="1886670"/>
    <lineage>
        <taxon>Bacteria</taxon>
        <taxon>Bacillati</taxon>
        <taxon>Bacillota</taxon>
        <taxon>Bacilli</taxon>
        <taxon>Bacillales</taxon>
        <taxon>Paenibacillaceae</taxon>
        <taxon>Paenibacillus</taxon>
    </lineage>
</organism>
<evidence type="ECO:0000256" key="7">
    <source>
        <dbReference type="ARBA" id="ARBA00025067"/>
    </source>
</evidence>
<dbReference type="GO" id="GO:0006730">
    <property type="term" value="P:one-carbon metabolic process"/>
    <property type="evidence" value="ECO:0007669"/>
    <property type="project" value="UniProtKB-KW"/>
</dbReference>
<dbReference type="GO" id="GO:0046654">
    <property type="term" value="P:tetrahydrofolate biosynthetic process"/>
    <property type="evidence" value="ECO:0007669"/>
    <property type="project" value="UniProtKB-UniPathway"/>
</dbReference>
<dbReference type="CDD" id="cd00209">
    <property type="entry name" value="DHFR"/>
    <property type="match status" value="1"/>
</dbReference>
<comment type="catalytic activity">
    <reaction evidence="8">
        <text>(6S)-5,6,7,8-tetrahydrofolate + NADP(+) = 7,8-dihydrofolate + NADPH + H(+)</text>
        <dbReference type="Rhea" id="RHEA:15009"/>
        <dbReference type="ChEBI" id="CHEBI:15378"/>
        <dbReference type="ChEBI" id="CHEBI:57451"/>
        <dbReference type="ChEBI" id="CHEBI:57453"/>
        <dbReference type="ChEBI" id="CHEBI:57783"/>
        <dbReference type="ChEBI" id="CHEBI:58349"/>
        <dbReference type="EC" id="1.5.1.3"/>
    </reaction>
</comment>
<evidence type="ECO:0000256" key="5">
    <source>
        <dbReference type="ARBA" id="ARBA00022857"/>
    </source>
</evidence>
<dbReference type="AlphaFoldDB" id="A0A1E3LA47"/>
<evidence type="ECO:0000256" key="1">
    <source>
        <dbReference type="ARBA" id="ARBA00004903"/>
    </source>
</evidence>
<dbReference type="EC" id="1.5.1.3" evidence="3 8"/>
<dbReference type="GO" id="GO:0046655">
    <property type="term" value="P:folic acid metabolic process"/>
    <property type="evidence" value="ECO:0007669"/>
    <property type="project" value="TreeGrafter"/>
</dbReference>
<evidence type="ECO:0000256" key="2">
    <source>
        <dbReference type="ARBA" id="ARBA00009539"/>
    </source>
</evidence>
<dbReference type="PATRIC" id="fig|1886670.3.peg.506"/>
<dbReference type="Pfam" id="PF00186">
    <property type="entry name" value="DHFR_1"/>
    <property type="match status" value="1"/>
</dbReference>
<dbReference type="Gene3D" id="3.40.430.10">
    <property type="entry name" value="Dihydrofolate Reductase, subunit A"/>
    <property type="match status" value="1"/>
</dbReference>
<evidence type="ECO:0000256" key="4">
    <source>
        <dbReference type="ARBA" id="ARBA00022563"/>
    </source>
</evidence>
<dbReference type="PANTHER" id="PTHR48069:SF3">
    <property type="entry name" value="DIHYDROFOLATE REDUCTASE"/>
    <property type="match status" value="1"/>
</dbReference>
<dbReference type="GO" id="GO:0046452">
    <property type="term" value="P:dihydrofolate metabolic process"/>
    <property type="evidence" value="ECO:0007669"/>
    <property type="project" value="TreeGrafter"/>
</dbReference>
<dbReference type="GO" id="GO:0070401">
    <property type="term" value="F:NADP+ binding"/>
    <property type="evidence" value="ECO:0007669"/>
    <property type="project" value="UniProtKB-ARBA"/>
</dbReference>
<protein>
    <recommendedName>
        <fullName evidence="3 8">Dihydrofolate reductase</fullName>
        <ecNumber evidence="3 8">1.5.1.3</ecNumber>
    </recommendedName>
</protein>
<comment type="pathway">
    <text evidence="1 8">Cofactor biosynthesis; tetrahydrofolate biosynthesis; 5,6,7,8-tetrahydrofolate from 7,8-dihydrofolate: step 1/1.</text>
</comment>
<keyword evidence="4 8" id="KW-0554">One-carbon metabolism</keyword>
<dbReference type="InterPro" id="IPR024072">
    <property type="entry name" value="DHFR-like_dom_sf"/>
</dbReference>
<dbReference type="UniPathway" id="UPA00077">
    <property type="reaction ID" value="UER00158"/>
</dbReference>
<dbReference type="GO" id="GO:0005829">
    <property type="term" value="C:cytosol"/>
    <property type="evidence" value="ECO:0007669"/>
    <property type="project" value="TreeGrafter"/>
</dbReference>
<dbReference type="PRINTS" id="PR00070">
    <property type="entry name" value="DHFR"/>
</dbReference>
<evidence type="ECO:0000256" key="3">
    <source>
        <dbReference type="ARBA" id="ARBA00012856"/>
    </source>
</evidence>
<evidence type="ECO:0000256" key="6">
    <source>
        <dbReference type="ARBA" id="ARBA00023002"/>
    </source>
</evidence>
<dbReference type="PROSITE" id="PS51330">
    <property type="entry name" value="DHFR_2"/>
    <property type="match status" value="1"/>
</dbReference>
<evidence type="ECO:0000256" key="8">
    <source>
        <dbReference type="PIRNR" id="PIRNR000194"/>
    </source>
</evidence>
<dbReference type="STRING" id="1886670.PTI45_00488"/>
<evidence type="ECO:0000313" key="12">
    <source>
        <dbReference type="Proteomes" id="UP000094578"/>
    </source>
</evidence>
<dbReference type="InterPro" id="IPR012259">
    <property type="entry name" value="DHFR"/>
</dbReference>
<dbReference type="PROSITE" id="PS00075">
    <property type="entry name" value="DHFR_1"/>
    <property type="match status" value="1"/>
</dbReference>
<dbReference type="InterPro" id="IPR001796">
    <property type="entry name" value="DHFR_dom"/>
</dbReference>
<comment type="caution">
    <text evidence="11">The sequence shown here is derived from an EMBL/GenBank/DDBJ whole genome shotgun (WGS) entry which is preliminary data.</text>
</comment>
<keyword evidence="12" id="KW-1185">Reference proteome</keyword>
<name>A0A1E3LA47_9BACL</name>
<dbReference type="RefSeq" id="WP_069325960.1">
    <property type="nucleotide sequence ID" value="NZ_MDER01000025.1"/>
</dbReference>
<dbReference type="FunFam" id="3.40.430.10:FF:000001">
    <property type="entry name" value="Dihydrofolate reductase"/>
    <property type="match status" value="1"/>
</dbReference>
<accession>A0A1E3LA47</accession>
<dbReference type="GO" id="GO:0004146">
    <property type="term" value="F:dihydrofolate reductase activity"/>
    <property type="evidence" value="ECO:0007669"/>
    <property type="project" value="UniProtKB-EC"/>
</dbReference>
<comment type="function">
    <text evidence="7 8">Key enzyme in folate metabolism. Catalyzes an essential reaction for de novo glycine and purine synthesis, and for DNA precursor synthesis.</text>
</comment>
<proteinExistence type="inferred from homology"/>
<evidence type="ECO:0000256" key="9">
    <source>
        <dbReference type="RuleBase" id="RU004474"/>
    </source>
</evidence>
<dbReference type="SUPFAM" id="SSF53597">
    <property type="entry name" value="Dihydrofolate reductase-like"/>
    <property type="match status" value="1"/>
</dbReference>
<dbReference type="InterPro" id="IPR017925">
    <property type="entry name" value="DHFR_CS"/>
</dbReference>
<keyword evidence="6 8" id="KW-0560">Oxidoreductase</keyword>
<feature type="domain" description="DHFR" evidence="10">
    <location>
        <begin position="2"/>
        <end position="161"/>
    </location>
</feature>
<reference evidence="11 12" key="1">
    <citation type="submission" date="2016-08" db="EMBL/GenBank/DDBJ databases">
        <title>Genome sequencing of Paenibacillus sp. TI45-13ar, isolated from Korean traditional nuruk.</title>
        <authorList>
            <person name="Kim S.-J."/>
        </authorList>
    </citation>
    <scope>NUCLEOTIDE SEQUENCE [LARGE SCALE GENOMIC DNA]</scope>
    <source>
        <strain evidence="11 12">TI45-13ar</strain>
    </source>
</reference>
<keyword evidence="5 8" id="KW-0521">NADP</keyword>
<dbReference type="EMBL" id="MDER01000025">
    <property type="protein sequence ID" value="ODP30035.1"/>
    <property type="molecule type" value="Genomic_DNA"/>
</dbReference>
<evidence type="ECO:0000313" key="11">
    <source>
        <dbReference type="EMBL" id="ODP30035.1"/>
    </source>
</evidence>
<comment type="similarity">
    <text evidence="2 8 9">Belongs to the dihydrofolate reductase family.</text>
</comment>
<gene>
    <name evidence="11" type="primary">folA</name>
    <name evidence="11" type="ORF">PTI45_00488</name>
</gene>
<dbReference type="Proteomes" id="UP000094578">
    <property type="component" value="Unassembled WGS sequence"/>
</dbReference>